<reference evidence="2" key="1">
    <citation type="journal article" date="2024" name="Proc. Natl. Acad. Sci. U.S.A.">
        <title>Extraordinary preservation of gene collinearity over three hundred million years revealed in homosporous lycophytes.</title>
        <authorList>
            <person name="Li C."/>
            <person name="Wickell D."/>
            <person name="Kuo L.Y."/>
            <person name="Chen X."/>
            <person name="Nie B."/>
            <person name="Liao X."/>
            <person name="Peng D."/>
            <person name="Ji J."/>
            <person name="Jenkins J."/>
            <person name="Williams M."/>
            <person name="Shu S."/>
            <person name="Plott C."/>
            <person name="Barry K."/>
            <person name="Rajasekar S."/>
            <person name="Grimwood J."/>
            <person name="Han X."/>
            <person name="Sun S."/>
            <person name="Hou Z."/>
            <person name="He W."/>
            <person name="Dai G."/>
            <person name="Sun C."/>
            <person name="Schmutz J."/>
            <person name="Leebens-Mack J.H."/>
            <person name="Li F.W."/>
            <person name="Wang L."/>
        </authorList>
    </citation>
    <scope>NUCLEOTIDE SEQUENCE [LARGE SCALE GENOMIC DNA]</scope>
    <source>
        <strain evidence="2">cv. PW_Plant_1</strain>
    </source>
</reference>
<accession>A0ACC2A7A2</accession>
<comment type="caution">
    <text evidence="1">The sequence shown here is derived from an EMBL/GenBank/DDBJ whole genome shotgun (WGS) entry which is preliminary data.</text>
</comment>
<dbReference type="Proteomes" id="UP001162992">
    <property type="component" value="Chromosome 24"/>
</dbReference>
<organism evidence="1 2">
    <name type="scientific">Diphasiastrum complanatum</name>
    <name type="common">Issler's clubmoss</name>
    <name type="synonym">Lycopodium complanatum</name>
    <dbReference type="NCBI Taxonomy" id="34168"/>
    <lineage>
        <taxon>Eukaryota</taxon>
        <taxon>Viridiplantae</taxon>
        <taxon>Streptophyta</taxon>
        <taxon>Embryophyta</taxon>
        <taxon>Tracheophyta</taxon>
        <taxon>Lycopodiopsida</taxon>
        <taxon>Lycopodiales</taxon>
        <taxon>Lycopodiaceae</taxon>
        <taxon>Lycopodioideae</taxon>
        <taxon>Diphasiastrum</taxon>
    </lineage>
</organism>
<keyword evidence="2" id="KW-1185">Reference proteome</keyword>
<gene>
    <name evidence="1" type="ORF">O6H91_24G007100</name>
</gene>
<evidence type="ECO:0000313" key="1">
    <source>
        <dbReference type="EMBL" id="KAJ7513428.1"/>
    </source>
</evidence>
<sequence>MGNSKAILQLLEKLKVAGVKPDKYTFVSMINACCSWASLAEGRIVHTLVSKSEYNSDIDLRIALAKMYCKCNSPEDAHRLFDPISRRNVGLWTALIAFYAQKGDGNSAFHFFGQMQQEGVEPDKMSFLALLSACTTLAQGRMIHAGIVKRGFDSDIVIATALIKMYGQCGSIGDAKEIFEGMLDRNVVSWTSMIAAYIHHGYHKVALRLFQQMQQEGLVPDRVAYISILDACSSPAALTEGKLIHRAIIDRGLESDLVLGTALISMYGRCGSVAEARELFDKVPELNVVRWTAMITAYAQQGDGESALQIFEQMQQKGLQPTKITWVSVLDACASATCLDKGKLAHSHIIDHGLETDVAVGTALINMYGKCGYLDDAGKVFDKMPGRNVVTWNAIMAIHAQHGNGLKALHLFGLMQWVGIRPNNVTFLNVLYACIHAGLIDQGCNFFWYLKDNDDIVLDVEHYGCMIDLLVRAGQMDVAEDLVIESPFEHKDILWMTLLGARKLHECRNELAICK</sequence>
<dbReference type="EMBL" id="CM055115">
    <property type="protein sequence ID" value="KAJ7513428.1"/>
    <property type="molecule type" value="Genomic_DNA"/>
</dbReference>
<protein>
    <submittedName>
        <fullName evidence="1">Uncharacterized protein</fullName>
    </submittedName>
</protein>
<evidence type="ECO:0000313" key="2">
    <source>
        <dbReference type="Proteomes" id="UP001162992"/>
    </source>
</evidence>
<name>A0ACC2A7A2_DIPCM</name>
<proteinExistence type="predicted"/>